<dbReference type="Pfam" id="PF07722">
    <property type="entry name" value="Peptidase_C26"/>
    <property type="match status" value="1"/>
</dbReference>
<evidence type="ECO:0000313" key="1">
    <source>
        <dbReference type="EMBL" id="MBF0939444.1"/>
    </source>
</evidence>
<dbReference type="AlphaFoldDB" id="A0A929MYA8"/>
<evidence type="ECO:0000313" key="2">
    <source>
        <dbReference type="Proteomes" id="UP000718630"/>
    </source>
</evidence>
<gene>
    <name evidence="1" type="ORF">HXK03_01010</name>
</gene>
<dbReference type="GO" id="GO:0005829">
    <property type="term" value="C:cytosol"/>
    <property type="evidence" value="ECO:0007669"/>
    <property type="project" value="TreeGrafter"/>
</dbReference>
<dbReference type="PROSITE" id="PS51273">
    <property type="entry name" value="GATASE_TYPE_1"/>
    <property type="match status" value="1"/>
</dbReference>
<organism evidence="1 2">
    <name type="scientific">Schaalia georgiae</name>
    <dbReference type="NCBI Taxonomy" id="52768"/>
    <lineage>
        <taxon>Bacteria</taxon>
        <taxon>Bacillati</taxon>
        <taxon>Actinomycetota</taxon>
        <taxon>Actinomycetes</taxon>
        <taxon>Actinomycetales</taxon>
        <taxon>Actinomycetaceae</taxon>
        <taxon>Schaalia</taxon>
    </lineage>
</organism>
<dbReference type="Gene3D" id="3.40.50.880">
    <property type="match status" value="1"/>
</dbReference>
<dbReference type="SUPFAM" id="SSF52317">
    <property type="entry name" value="Class I glutamine amidotransferase-like"/>
    <property type="match status" value="1"/>
</dbReference>
<dbReference type="GO" id="GO:0006598">
    <property type="term" value="P:polyamine catabolic process"/>
    <property type="evidence" value="ECO:0007669"/>
    <property type="project" value="TreeGrafter"/>
</dbReference>
<dbReference type="Proteomes" id="UP000718630">
    <property type="component" value="Unassembled WGS sequence"/>
</dbReference>
<sequence length="259" mass="28006">MNSHRPTLLISNVLPARPGDPAYNAICMRLWDRLLSAALPTWHVVREYAQEDGPEGARLRARGADAIVVMGGEDVHPSLYGRPQGYEGEGRHWYRADLGQLALIDHARATGTPLLGICRGMQLINVAFGGTLEQHIEGAEGTHTNPLILTDHRFVRHGVRVAAGMELYRALGPLLTGASTVVSSAHHQRVDAPGEGLAVCATAEDGTVEAVEHRDAPIIGVQWHPEDPAADIDQLRALLAHLDARRAPRLERVSTTLAA</sequence>
<accession>A0A929MYA8</accession>
<dbReference type="GO" id="GO:0033969">
    <property type="term" value="F:gamma-glutamyl-gamma-aminobutyrate hydrolase activity"/>
    <property type="evidence" value="ECO:0007669"/>
    <property type="project" value="TreeGrafter"/>
</dbReference>
<dbReference type="InterPro" id="IPR011697">
    <property type="entry name" value="Peptidase_C26"/>
</dbReference>
<dbReference type="EMBL" id="JABZFZ010000025">
    <property type="protein sequence ID" value="MBF0939444.1"/>
    <property type="molecule type" value="Genomic_DNA"/>
</dbReference>
<name>A0A929MYA8_9ACTO</name>
<dbReference type="InterPro" id="IPR029062">
    <property type="entry name" value="Class_I_gatase-like"/>
</dbReference>
<comment type="caution">
    <text evidence="1">The sequence shown here is derived from an EMBL/GenBank/DDBJ whole genome shotgun (WGS) entry which is preliminary data.</text>
</comment>
<keyword evidence="1" id="KW-0378">Hydrolase</keyword>
<dbReference type="PANTHER" id="PTHR43235:SF1">
    <property type="entry name" value="GLUTAMINE AMIDOTRANSFERASE PB2B2.05-RELATED"/>
    <property type="match status" value="1"/>
</dbReference>
<reference evidence="1" key="1">
    <citation type="submission" date="2020-04" db="EMBL/GenBank/DDBJ databases">
        <title>Deep metagenomics examines the oral microbiome during advanced dental caries in children, revealing novel taxa and co-occurrences with host molecules.</title>
        <authorList>
            <person name="Baker J.L."/>
            <person name="Morton J.T."/>
            <person name="Dinis M."/>
            <person name="Alvarez R."/>
            <person name="Tran N.C."/>
            <person name="Knight R."/>
            <person name="Edlund A."/>
        </authorList>
    </citation>
    <scope>NUCLEOTIDE SEQUENCE</scope>
    <source>
        <strain evidence="1">JCVI_32_bin.64</strain>
    </source>
</reference>
<dbReference type="InterPro" id="IPR044668">
    <property type="entry name" value="PuuD-like"/>
</dbReference>
<dbReference type="PANTHER" id="PTHR43235">
    <property type="entry name" value="GLUTAMINE AMIDOTRANSFERASE PB2B2.05-RELATED"/>
    <property type="match status" value="1"/>
</dbReference>
<protein>
    <submittedName>
        <fullName evidence="1">Gamma-glutamyl-gamma-aminobutyrate hydrolase family protein</fullName>
    </submittedName>
</protein>
<proteinExistence type="predicted"/>